<dbReference type="AlphaFoldDB" id="A0A344LXN7"/>
<dbReference type="EMBL" id="CP030261">
    <property type="protein sequence ID" value="AXB58679.1"/>
    <property type="molecule type" value="Genomic_DNA"/>
</dbReference>
<dbReference type="RefSeq" id="WP_113679585.1">
    <property type="nucleotide sequence ID" value="NZ_CP030261.1"/>
</dbReference>
<feature type="chain" id="PRO_5016972134" description="EF-hand domain-containing protein" evidence="1">
    <location>
        <begin position="20"/>
        <end position="172"/>
    </location>
</feature>
<protein>
    <recommendedName>
        <fullName evidence="4">EF-hand domain-containing protein</fullName>
    </recommendedName>
</protein>
<reference evidence="2 3" key="1">
    <citation type="submission" date="2018-06" db="EMBL/GenBank/DDBJ databases">
        <title>Genome sequencing of Flavobacterium.</title>
        <authorList>
            <person name="Baek M.-G."/>
            <person name="Yi H."/>
        </authorList>
    </citation>
    <scope>NUCLEOTIDE SEQUENCE [LARGE SCALE GENOMIC DNA]</scope>
    <source>
        <strain evidence="2 3">HYN0086</strain>
    </source>
</reference>
<evidence type="ECO:0000313" key="3">
    <source>
        <dbReference type="Proteomes" id="UP000251561"/>
    </source>
</evidence>
<dbReference type="Proteomes" id="UP000251561">
    <property type="component" value="Chromosome"/>
</dbReference>
<feature type="signal peptide" evidence="1">
    <location>
        <begin position="1"/>
        <end position="19"/>
    </location>
</feature>
<evidence type="ECO:0000313" key="2">
    <source>
        <dbReference type="EMBL" id="AXB58679.1"/>
    </source>
</evidence>
<proteinExistence type="predicted"/>
<evidence type="ECO:0008006" key="4">
    <source>
        <dbReference type="Google" id="ProtNLM"/>
    </source>
</evidence>
<dbReference type="OrthoDB" id="1359822at2"/>
<gene>
    <name evidence="2" type="ORF">HYN86_19650</name>
</gene>
<organism evidence="2 3">
    <name type="scientific">Flavobacterium fluviale</name>
    <dbReference type="NCBI Taxonomy" id="2249356"/>
    <lineage>
        <taxon>Bacteria</taxon>
        <taxon>Pseudomonadati</taxon>
        <taxon>Bacteroidota</taxon>
        <taxon>Flavobacteriia</taxon>
        <taxon>Flavobacteriales</taxon>
        <taxon>Flavobacteriaceae</taxon>
        <taxon>Flavobacterium</taxon>
    </lineage>
</organism>
<keyword evidence="1" id="KW-0732">Signal</keyword>
<accession>A0A344LXN7</accession>
<evidence type="ECO:0000256" key="1">
    <source>
        <dbReference type="SAM" id="SignalP"/>
    </source>
</evidence>
<name>A0A344LXN7_9FLAO</name>
<dbReference type="KEGG" id="ffl:HYN86_19650"/>
<sequence length="172" mass="19529">MRITILTGILILLMNSAHAQKVNVYPKNNYVKENLDLDAVAAIFEQSTDLAEFEEKLNYPQDRISNLDLNDDGKVDFLKVSDKIENNIQIIKIQSEVSPNIFEDVASINIILKNKSRASNSALHAERSDVDSKKNLNNERGSYYNDSGLRARDIIIPFIYTALDVFLALRRN</sequence>
<keyword evidence="3" id="KW-1185">Reference proteome</keyword>